<dbReference type="Pfam" id="PF08240">
    <property type="entry name" value="ADH_N"/>
    <property type="match status" value="1"/>
</dbReference>
<comment type="caution">
    <text evidence="2">The sequence shown here is derived from an EMBL/GenBank/DDBJ whole genome shotgun (WGS) entry which is preliminary data.</text>
</comment>
<protein>
    <recommendedName>
        <fullName evidence="1">Enoyl reductase (ER) domain-containing protein</fullName>
    </recommendedName>
</protein>
<sequence>MAADLPSTMRASQWSSVSGGLEKNLKVNDQAPLPKKASSLPAEHTLVKVSYSTPNPIDFKVMETLPFLFSKPATPCLDYSGKVVSSTLPHLKPGEPVFGKTEPPAFGALSEYVVVGKQGCVPLPNDVEPKQAACVGVTGLTAYQCIVPFAKAGDKIFINGGSGGTGTFGIQIAKAIGCHVTTTCSGPNVDLCKSLGADQVIDYRSEDVVASLKRSGTQYDLVIDNVFATPDLYWNAHHYLKPSGRFITIAGTPSFQFLFSVLKVFAWPARLGGGQRKFQFVTLAANAEQYVHIAKWMQEGKVKAVIEQEFELEDAGKAFERLKTGRTRGKLVIKVAGE</sequence>
<accession>A0AAV9JK30</accession>
<gene>
    <name evidence="2" type="ORF">LTR36_002386</name>
</gene>
<dbReference type="CDD" id="cd08267">
    <property type="entry name" value="MDR1"/>
    <property type="match status" value="1"/>
</dbReference>
<dbReference type="GO" id="GO:0016491">
    <property type="term" value="F:oxidoreductase activity"/>
    <property type="evidence" value="ECO:0007669"/>
    <property type="project" value="InterPro"/>
</dbReference>
<feature type="domain" description="Enoyl reductase (ER)" evidence="1">
    <location>
        <begin position="20"/>
        <end position="333"/>
    </location>
</feature>
<dbReference type="Proteomes" id="UP001324427">
    <property type="component" value="Unassembled WGS sequence"/>
</dbReference>
<dbReference type="AlphaFoldDB" id="A0AAV9JK30"/>
<dbReference type="PANTHER" id="PTHR44013:SF1">
    <property type="entry name" value="ZINC-TYPE ALCOHOL DEHYDROGENASE-LIKE PROTEIN C16A3.02C"/>
    <property type="match status" value="1"/>
</dbReference>
<dbReference type="Gene3D" id="3.90.180.10">
    <property type="entry name" value="Medium-chain alcohol dehydrogenases, catalytic domain"/>
    <property type="match status" value="1"/>
</dbReference>
<organism evidence="2 3">
    <name type="scientific">Oleoguttula mirabilis</name>
    <dbReference type="NCBI Taxonomy" id="1507867"/>
    <lineage>
        <taxon>Eukaryota</taxon>
        <taxon>Fungi</taxon>
        <taxon>Dikarya</taxon>
        <taxon>Ascomycota</taxon>
        <taxon>Pezizomycotina</taxon>
        <taxon>Dothideomycetes</taxon>
        <taxon>Dothideomycetidae</taxon>
        <taxon>Mycosphaerellales</taxon>
        <taxon>Teratosphaeriaceae</taxon>
        <taxon>Oleoguttula</taxon>
    </lineage>
</organism>
<keyword evidence="3" id="KW-1185">Reference proteome</keyword>
<dbReference type="Pfam" id="PF13602">
    <property type="entry name" value="ADH_zinc_N_2"/>
    <property type="match status" value="1"/>
</dbReference>
<dbReference type="InterPro" id="IPR013154">
    <property type="entry name" value="ADH-like_N"/>
</dbReference>
<evidence type="ECO:0000313" key="2">
    <source>
        <dbReference type="EMBL" id="KAK4545822.1"/>
    </source>
</evidence>
<dbReference type="PANTHER" id="PTHR44013">
    <property type="entry name" value="ZINC-TYPE ALCOHOL DEHYDROGENASE-LIKE PROTEIN C16A3.02C"/>
    <property type="match status" value="1"/>
</dbReference>
<name>A0AAV9JK30_9PEZI</name>
<proteinExistence type="predicted"/>
<evidence type="ECO:0000313" key="3">
    <source>
        <dbReference type="Proteomes" id="UP001324427"/>
    </source>
</evidence>
<reference evidence="2 3" key="1">
    <citation type="submission" date="2021-11" db="EMBL/GenBank/DDBJ databases">
        <title>Black yeast isolated from Biological Soil Crust.</title>
        <authorList>
            <person name="Kurbessoian T."/>
        </authorList>
    </citation>
    <scope>NUCLEOTIDE SEQUENCE [LARGE SCALE GENOMIC DNA]</scope>
    <source>
        <strain evidence="2 3">CCFEE 5522</strain>
    </source>
</reference>
<dbReference type="InterPro" id="IPR011032">
    <property type="entry name" value="GroES-like_sf"/>
</dbReference>
<dbReference type="InterPro" id="IPR020843">
    <property type="entry name" value="ER"/>
</dbReference>
<dbReference type="SUPFAM" id="SSF51735">
    <property type="entry name" value="NAD(P)-binding Rossmann-fold domains"/>
    <property type="match status" value="1"/>
</dbReference>
<dbReference type="InterPro" id="IPR052733">
    <property type="entry name" value="Chloroplast_QOR"/>
</dbReference>
<dbReference type="Gene3D" id="3.40.50.720">
    <property type="entry name" value="NAD(P)-binding Rossmann-like Domain"/>
    <property type="match status" value="1"/>
</dbReference>
<evidence type="ECO:0000259" key="1">
    <source>
        <dbReference type="SMART" id="SM00829"/>
    </source>
</evidence>
<dbReference type="SUPFAM" id="SSF50129">
    <property type="entry name" value="GroES-like"/>
    <property type="match status" value="1"/>
</dbReference>
<dbReference type="EMBL" id="JAVFHQ010000017">
    <property type="protein sequence ID" value="KAK4545822.1"/>
    <property type="molecule type" value="Genomic_DNA"/>
</dbReference>
<dbReference type="InterPro" id="IPR036291">
    <property type="entry name" value="NAD(P)-bd_dom_sf"/>
</dbReference>
<dbReference type="SMART" id="SM00829">
    <property type="entry name" value="PKS_ER"/>
    <property type="match status" value="1"/>
</dbReference>